<evidence type="ECO:0000259" key="2">
    <source>
        <dbReference type="PROSITE" id="PS50222"/>
    </source>
</evidence>
<dbReference type="EMBL" id="OU015566">
    <property type="protein sequence ID" value="CAG5101809.1"/>
    <property type="molecule type" value="Genomic_DNA"/>
</dbReference>
<dbReference type="SUPFAM" id="SSF47473">
    <property type="entry name" value="EF-hand"/>
    <property type="match status" value="1"/>
</dbReference>
<dbReference type="PROSITE" id="PS50222">
    <property type="entry name" value="EF_HAND_2"/>
    <property type="match status" value="1"/>
</dbReference>
<dbReference type="Gene3D" id="1.10.238.10">
    <property type="entry name" value="EF-hand"/>
    <property type="match status" value="1"/>
</dbReference>
<accession>A0ABN7SIZ6</accession>
<dbReference type="InterPro" id="IPR002048">
    <property type="entry name" value="EF_hand_dom"/>
</dbReference>
<dbReference type="InterPro" id="IPR018247">
    <property type="entry name" value="EF_Hand_1_Ca_BS"/>
</dbReference>
<dbReference type="InterPro" id="IPR011992">
    <property type="entry name" value="EF-hand-dom_pair"/>
</dbReference>
<sequence>MGVTASVMLYASVTITNLVLNAVTLSRQNHEDIELFAENIEENDLKRIFCSCAIKNRAKQVSTLESVSQCLGDLGEVLILSEEEMLEGRKELEENWPYIDTNGDGTLDLEEFSDSLALLSLTVSKSLIEGVGNPDGGLNMMEYKNIVNLLLNSARQIMTINFAFETELLEYFDTSQTDGNPSELSESELMRLLPRVWSRSVADC</sequence>
<proteinExistence type="predicted"/>
<name>A0ABN7SIZ6_OIKDI</name>
<evidence type="ECO:0000313" key="4">
    <source>
        <dbReference type="Proteomes" id="UP001158576"/>
    </source>
</evidence>
<gene>
    <name evidence="3" type="ORF">OKIOD_LOCUS8774</name>
</gene>
<dbReference type="Proteomes" id="UP001158576">
    <property type="component" value="Chromosome 1"/>
</dbReference>
<reference evidence="3 4" key="1">
    <citation type="submission" date="2021-04" db="EMBL/GenBank/DDBJ databases">
        <authorList>
            <person name="Bliznina A."/>
        </authorList>
    </citation>
    <scope>NUCLEOTIDE SEQUENCE [LARGE SCALE GENOMIC DNA]</scope>
</reference>
<evidence type="ECO:0000256" key="1">
    <source>
        <dbReference type="ARBA" id="ARBA00022837"/>
    </source>
</evidence>
<keyword evidence="4" id="KW-1185">Reference proteome</keyword>
<keyword evidence="1" id="KW-0106">Calcium</keyword>
<feature type="domain" description="EF-hand" evidence="2">
    <location>
        <begin position="87"/>
        <end position="122"/>
    </location>
</feature>
<organism evidence="3 4">
    <name type="scientific">Oikopleura dioica</name>
    <name type="common">Tunicate</name>
    <dbReference type="NCBI Taxonomy" id="34765"/>
    <lineage>
        <taxon>Eukaryota</taxon>
        <taxon>Metazoa</taxon>
        <taxon>Chordata</taxon>
        <taxon>Tunicata</taxon>
        <taxon>Appendicularia</taxon>
        <taxon>Copelata</taxon>
        <taxon>Oikopleuridae</taxon>
        <taxon>Oikopleura</taxon>
    </lineage>
</organism>
<evidence type="ECO:0000313" key="3">
    <source>
        <dbReference type="EMBL" id="CAG5101809.1"/>
    </source>
</evidence>
<dbReference type="PROSITE" id="PS00018">
    <property type="entry name" value="EF_HAND_1"/>
    <property type="match status" value="1"/>
</dbReference>
<protein>
    <submittedName>
        <fullName evidence="3">Oidioi.mRNA.OKI2018_I69.chr1.g9.t1.cds</fullName>
    </submittedName>
</protein>